<protein>
    <submittedName>
        <fullName evidence="2">Uncharacterized protein</fullName>
    </submittedName>
</protein>
<feature type="coiled-coil region" evidence="1">
    <location>
        <begin position="181"/>
        <end position="229"/>
    </location>
</feature>
<reference evidence="2" key="1">
    <citation type="submission" date="2021-09" db="EMBL/GenBank/DDBJ databases">
        <authorList>
            <consortium name="AG Swart"/>
            <person name="Singh M."/>
            <person name="Singh A."/>
            <person name="Seah K."/>
            <person name="Emmerich C."/>
        </authorList>
    </citation>
    <scope>NUCLEOTIDE SEQUENCE</scope>
    <source>
        <strain evidence="2">ATCC30299</strain>
    </source>
</reference>
<dbReference type="AlphaFoldDB" id="A0AAU9JLX2"/>
<name>A0AAU9JLX2_9CILI</name>
<dbReference type="Proteomes" id="UP001162131">
    <property type="component" value="Unassembled WGS sequence"/>
</dbReference>
<comment type="caution">
    <text evidence="2">The sequence shown here is derived from an EMBL/GenBank/DDBJ whole genome shotgun (WGS) entry which is preliminary data.</text>
</comment>
<gene>
    <name evidence="2" type="ORF">BSTOLATCC_MIC37931</name>
</gene>
<keyword evidence="1" id="KW-0175">Coiled coil</keyword>
<organism evidence="2 3">
    <name type="scientific">Blepharisma stoltei</name>
    <dbReference type="NCBI Taxonomy" id="1481888"/>
    <lineage>
        <taxon>Eukaryota</taxon>
        <taxon>Sar</taxon>
        <taxon>Alveolata</taxon>
        <taxon>Ciliophora</taxon>
        <taxon>Postciliodesmatophora</taxon>
        <taxon>Heterotrichea</taxon>
        <taxon>Heterotrichida</taxon>
        <taxon>Blepharismidae</taxon>
        <taxon>Blepharisma</taxon>
    </lineage>
</organism>
<keyword evidence="3" id="KW-1185">Reference proteome</keyword>
<sequence>MSIAFISNVIFNSCIIIHSMKKTYHSAHYKRIDLSKSVKPGNVIVNTDFSSAKLFLKIGNPKYKKLIIPGYLHSPRKSLPLESKIETEEPPQEPSPIPNQYSDIEQIKNAIFSPPNPSPTIRSFSQRSNYVPTLNLGNPNHEGRLSLGSIKSGHNESEMGSIEQIHASSIDRYERIYERSHTRLENDRDKYINIKQKYEELLEHYTQSKFYYEEEIRRLNLEIKKLKLESFHKYRKSDSDENKILKELQEIKSKLCLKSKII</sequence>
<proteinExistence type="predicted"/>
<accession>A0AAU9JLX2</accession>
<evidence type="ECO:0000313" key="2">
    <source>
        <dbReference type="EMBL" id="CAG9325185.1"/>
    </source>
</evidence>
<evidence type="ECO:0000256" key="1">
    <source>
        <dbReference type="SAM" id="Coils"/>
    </source>
</evidence>
<dbReference type="EMBL" id="CAJZBQ010000037">
    <property type="protein sequence ID" value="CAG9325185.1"/>
    <property type="molecule type" value="Genomic_DNA"/>
</dbReference>
<evidence type="ECO:0000313" key="3">
    <source>
        <dbReference type="Proteomes" id="UP001162131"/>
    </source>
</evidence>